<dbReference type="InterPro" id="IPR052603">
    <property type="entry name" value="EFCB6"/>
</dbReference>
<dbReference type="InterPro" id="IPR002048">
    <property type="entry name" value="EF_hand_dom"/>
</dbReference>
<proteinExistence type="predicted"/>
<dbReference type="Pfam" id="PF13833">
    <property type="entry name" value="EF-hand_8"/>
    <property type="match status" value="1"/>
</dbReference>
<evidence type="ECO:0000313" key="6">
    <source>
        <dbReference type="Proteomes" id="UP001557470"/>
    </source>
</evidence>
<feature type="region of interest" description="Disordered" evidence="3">
    <location>
        <begin position="168"/>
        <end position="191"/>
    </location>
</feature>
<dbReference type="EMBL" id="JAGEUA010000011">
    <property type="protein sequence ID" value="KAL0962632.1"/>
    <property type="molecule type" value="Genomic_DNA"/>
</dbReference>
<dbReference type="Pfam" id="PF13202">
    <property type="entry name" value="EF-hand_5"/>
    <property type="match status" value="1"/>
</dbReference>
<dbReference type="InterPro" id="IPR018247">
    <property type="entry name" value="EF_Hand_1_Ca_BS"/>
</dbReference>
<dbReference type="Gene3D" id="1.10.238.10">
    <property type="entry name" value="EF-hand"/>
    <property type="match status" value="4"/>
</dbReference>
<dbReference type="PANTHER" id="PTHR20875">
    <property type="entry name" value="EF-HAND CALCIUM-BINDING DOMAIN-CONTAINING PROTEIN 6-RELATED"/>
    <property type="match status" value="1"/>
</dbReference>
<accession>A0ABD0WFX9</accession>
<reference evidence="5 6" key="1">
    <citation type="submission" date="2024-06" db="EMBL/GenBank/DDBJ databases">
        <authorList>
            <person name="Pan Q."/>
            <person name="Wen M."/>
            <person name="Jouanno E."/>
            <person name="Zahm M."/>
            <person name="Klopp C."/>
            <person name="Cabau C."/>
            <person name="Louis A."/>
            <person name="Berthelot C."/>
            <person name="Parey E."/>
            <person name="Roest Crollius H."/>
            <person name="Montfort J."/>
            <person name="Robinson-Rechavi M."/>
            <person name="Bouchez O."/>
            <person name="Lampietro C."/>
            <person name="Lopez Roques C."/>
            <person name="Donnadieu C."/>
            <person name="Postlethwait J."/>
            <person name="Bobe J."/>
            <person name="Verreycken H."/>
            <person name="Guiguen Y."/>
        </authorList>
    </citation>
    <scope>NUCLEOTIDE SEQUENCE [LARGE SCALE GENOMIC DNA]</scope>
    <source>
        <strain evidence="5">Up_M1</strain>
        <tissue evidence="5">Testis</tissue>
    </source>
</reference>
<protein>
    <recommendedName>
        <fullName evidence="4">EF-hand domain-containing protein</fullName>
    </recommendedName>
</protein>
<dbReference type="SMART" id="SM00054">
    <property type="entry name" value="EFh"/>
    <property type="match status" value="4"/>
</dbReference>
<evidence type="ECO:0000256" key="1">
    <source>
        <dbReference type="ARBA" id="ARBA00022723"/>
    </source>
</evidence>
<dbReference type="AlphaFoldDB" id="A0ABD0WFX9"/>
<dbReference type="Proteomes" id="UP001557470">
    <property type="component" value="Unassembled WGS sequence"/>
</dbReference>
<dbReference type="PANTHER" id="PTHR20875:SF2">
    <property type="entry name" value="EF-HAND CALCIUM-BINDING DOMAIN-CONTAINING PROTEIN 6"/>
    <property type="match status" value="1"/>
</dbReference>
<keyword evidence="6" id="KW-1185">Reference proteome</keyword>
<evidence type="ECO:0000259" key="4">
    <source>
        <dbReference type="PROSITE" id="PS50222"/>
    </source>
</evidence>
<dbReference type="SUPFAM" id="SSF47473">
    <property type="entry name" value="EF-hand"/>
    <property type="match status" value="2"/>
</dbReference>
<feature type="domain" description="EF-hand" evidence="4">
    <location>
        <begin position="212"/>
        <end position="247"/>
    </location>
</feature>
<evidence type="ECO:0000313" key="5">
    <source>
        <dbReference type="EMBL" id="KAL0962632.1"/>
    </source>
</evidence>
<feature type="domain" description="EF-hand" evidence="4">
    <location>
        <begin position="341"/>
        <end position="376"/>
    </location>
</feature>
<gene>
    <name evidence="5" type="ORF">UPYG_G00343050</name>
</gene>
<name>A0ABD0WFX9_UMBPY</name>
<sequence>MRQAPPVLPINMGQVDLTLKPRALVMGPRPGTTSRINVTHASSPTNRFYKPAEGQAAGKPRQVACQSGTVSPVQSASDEHLSLGQIEALLSRRLGEKLRDVEAAFKVLDPDGSGSVSKVDFRKAVESFFVPITETQLNALLVKVFKRDSVPVDYMSFLMYYSRGPTAQRHNCSANSSTSQRPNSKTRCLSGTDQTSMTLSEIQQRLKHKIGSNIKNIIRTFQLFDYNQDGQIQQQHLGRILETNGCCLTEREFQRMWTHYSPSNAVTMSYKVFLDKLGLQSDKSRKFVLEPTHLELAWRGVSPSAKTEKCVSPTDEQIDVQTIQDLSHEELQTLFLKKLCESSTLVWRALRAFDVTQSGTVSQEDMRAILSSFLFPMSLGTFQSLTYRFGVRATRPVRWKQFLEPFLGQVTKTENIHKLPELPRADEGLLNLTEVYPKLKRVFKLLDRGRTGRITRADLRRVLEVPNCYLNGKWGPESGHSKPHIPVLSPAQVRELLLLLDPEHTGVITQPSLEQLNPRRVDSALGRETLTPSTGEQKQDIEETQVEGLLHDKLFDKKGPVLRMLEQCDSRQTGSLCQDDLKRTIQCYGLPLSQTHFKKLCKASLDPFRQGQV</sequence>
<keyword evidence="2" id="KW-0106">Calcium</keyword>
<feature type="domain" description="EF-hand" evidence="4">
    <location>
        <begin position="96"/>
        <end position="131"/>
    </location>
</feature>
<feature type="domain" description="EF-hand" evidence="4">
    <location>
        <begin position="434"/>
        <end position="469"/>
    </location>
</feature>
<keyword evidence="1" id="KW-0479">Metal-binding</keyword>
<dbReference type="PROSITE" id="PS50222">
    <property type="entry name" value="EF_HAND_2"/>
    <property type="match status" value="4"/>
</dbReference>
<organism evidence="5 6">
    <name type="scientific">Umbra pygmaea</name>
    <name type="common">Eastern mudminnow</name>
    <dbReference type="NCBI Taxonomy" id="75934"/>
    <lineage>
        <taxon>Eukaryota</taxon>
        <taxon>Metazoa</taxon>
        <taxon>Chordata</taxon>
        <taxon>Craniata</taxon>
        <taxon>Vertebrata</taxon>
        <taxon>Euteleostomi</taxon>
        <taxon>Actinopterygii</taxon>
        <taxon>Neopterygii</taxon>
        <taxon>Teleostei</taxon>
        <taxon>Protacanthopterygii</taxon>
        <taxon>Esociformes</taxon>
        <taxon>Umbridae</taxon>
        <taxon>Umbra</taxon>
    </lineage>
</organism>
<comment type="caution">
    <text evidence="5">The sequence shown here is derived from an EMBL/GenBank/DDBJ whole genome shotgun (WGS) entry which is preliminary data.</text>
</comment>
<evidence type="ECO:0000256" key="2">
    <source>
        <dbReference type="ARBA" id="ARBA00022837"/>
    </source>
</evidence>
<dbReference type="GO" id="GO:0046872">
    <property type="term" value="F:metal ion binding"/>
    <property type="evidence" value="ECO:0007669"/>
    <property type="project" value="UniProtKB-KW"/>
</dbReference>
<dbReference type="InterPro" id="IPR011992">
    <property type="entry name" value="EF-hand-dom_pair"/>
</dbReference>
<dbReference type="FunFam" id="1.10.238.10:FF:000121">
    <property type="entry name" value="EF-hand calcium-binding domain-containing protein 6"/>
    <property type="match status" value="1"/>
</dbReference>
<dbReference type="PROSITE" id="PS00018">
    <property type="entry name" value="EF_HAND_1"/>
    <property type="match status" value="1"/>
</dbReference>
<evidence type="ECO:0000256" key="3">
    <source>
        <dbReference type="SAM" id="MobiDB-lite"/>
    </source>
</evidence>